<dbReference type="InterPro" id="IPR036397">
    <property type="entry name" value="RNaseH_sf"/>
</dbReference>
<evidence type="ECO:0000313" key="4">
    <source>
        <dbReference type="Proteomes" id="UP000432464"/>
    </source>
</evidence>
<organism evidence="3 4">
    <name type="scientific">Nocardia aurantiaca</name>
    <dbReference type="NCBI Taxonomy" id="2675850"/>
    <lineage>
        <taxon>Bacteria</taxon>
        <taxon>Bacillati</taxon>
        <taxon>Actinomycetota</taxon>
        <taxon>Actinomycetes</taxon>
        <taxon>Mycobacteriales</taxon>
        <taxon>Nocardiaceae</taxon>
        <taxon>Nocardia</taxon>
    </lineage>
</organism>
<dbReference type="Proteomes" id="UP000432464">
    <property type="component" value="Unassembled WGS sequence"/>
</dbReference>
<dbReference type="RefSeq" id="WP_154791336.1">
    <property type="nucleotide sequence ID" value="NZ_WMBB01000017.1"/>
</dbReference>
<evidence type="ECO:0000313" key="3">
    <source>
        <dbReference type="EMBL" id="MTE16919.1"/>
    </source>
</evidence>
<dbReference type="InterPro" id="IPR001584">
    <property type="entry name" value="Integrase_cat-core"/>
</dbReference>
<dbReference type="InterPro" id="IPR015378">
    <property type="entry name" value="Transposase-like_Mu_C"/>
</dbReference>
<dbReference type="AlphaFoldDB" id="A0A6I3LAP3"/>
<feature type="domain" description="Integrase catalytic" evidence="2">
    <location>
        <begin position="167"/>
        <end position="374"/>
    </location>
</feature>
<keyword evidence="4" id="KW-1185">Reference proteome</keyword>
<evidence type="ECO:0000259" key="2">
    <source>
        <dbReference type="PROSITE" id="PS50994"/>
    </source>
</evidence>
<name>A0A6I3LAP3_9NOCA</name>
<feature type="region of interest" description="Disordered" evidence="1">
    <location>
        <begin position="504"/>
        <end position="545"/>
    </location>
</feature>
<protein>
    <submittedName>
        <fullName evidence="3">DDE-type integrase/transposase/recombinase</fullName>
    </submittedName>
</protein>
<comment type="caution">
    <text evidence="3">The sequence shown here is derived from an EMBL/GenBank/DDBJ whole genome shotgun (WGS) entry which is preliminary data.</text>
</comment>
<dbReference type="PROSITE" id="PS50994">
    <property type="entry name" value="INTEGRASE"/>
    <property type="match status" value="1"/>
</dbReference>
<feature type="compositionally biased region" description="Basic residues" evidence="1">
    <location>
        <begin position="510"/>
        <end position="526"/>
    </location>
</feature>
<dbReference type="InterPro" id="IPR012337">
    <property type="entry name" value="RNaseH-like_sf"/>
</dbReference>
<reference evidence="3 4" key="1">
    <citation type="submission" date="2019-11" db="EMBL/GenBank/DDBJ databases">
        <title>Nocardia sp. nov. CT2-14 isolated from soil.</title>
        <authorList>
            <person name="Kanchanasin P."/>
            <person name="Tanasupawat S."/>
            <person name="Yuki M."/>
            <person name="Kudo T."/>
        </authorList>
    </citation>
    <scope>NUCLEOTIDE SEQUENCE [LARGE SCALE GENOMIC DNA]</scope>
    <source>
        <strain evidence="3 4">CT2-14</strain>
    </source>
</reference>
<dbReference type="GO" id="GO:0003676">
    <property type="term" value="F:nucleic acid binding"/>
    <property type="evidence" value="ECO:0007669"/>
    <property type="project" value="InterPro"/>
</dbReference>
<dbReference type="EMBL" id="WMBB01000017">
    <property type="protein sequence ID" value="MTE16919.1"/>
    <property type="molecule type" value="Genomic_DNA"/>
</dbReference>
<accession>A0A6I3LAP3</accession>
<proteinExistence type="predicted"/>
<dbReference type="Gene3D" id="3.30.420.10">
    <property type="entry name" value="Ribonuclease H-like superfamily/Ribonuclease H"/>
    <property type="match status" value="1"/>
</dbReference>
<dbReference type="Pfam" id="PF09299">
    <property type="entry name" value="Mu-transpos_C"/>
    <property type="match status" value="1"/>
</dbReference>
<gene>
    <name evidence="3" type="ORF">GLP40_29785</name>
</gene>
<dbReference type="SUPFAM" id="SSF53098">
    <property type="entry name" value="Ribonuclease H-like"/>
    <property type="match status" value="1"/>
</dbReference>
<dbReference type="Gene3D" id="1.10.10.60">
    <property type="entry name" value="Homeodomain-like"/>
    <property type="match status" value="1"/>
</dbReference>
<dbReference type="GO" id="GO:0015074">
    <property type="term" value="P:DNA integration"/>
    <property type="evidence" value="ECO:0007669"/>
    <property type="project" value="InterPro"/>
</dbReference>
<sequence>MVGDSSLPERGVLTADETRWKIAVRRAQVIGPLAASDKVSLAAADRAAAELGVTQRQVYAMVARWRAGEGVASDLLPRRSSGGRGGARLPEEVEAIVRRVLRTRYLSRQKRSVAVICREIGRECRIAGVRAPSRAAVTRRVRRLEPVKATAARQGRDAARSLRAVGGAPAPVEGLLERVQIDHTPADVIVVDEFHRLPIGRPYVTAATDEATRCVPGFVVTLEAPSATSVGLCLAHMAIDKRPWLERLDVQASWPMSGKPAGLYVDNAAEFKSEALRRGCEQHGITIDYRPPGQPHFGGVVERLIGTLMTMLHELPGTTFSNIGERGDYDSDAKAVLTLRELQRWMALAVACYHGQPHEGLGGRTPAGVWVERAAAQGVPVTVTNETAFVVDFLPVIRRSLTRTGFTVDHVQYYADVLRPLIARRGRLGRFVLRRDPRDISRIWALHPDTGDYLEIPYRTWSRPAISVWEHRSAVARLREQGRAEIDENALFAMVEQMRAITDTATKSSRAARRNTARHSQVRARTRAPAPPPPPAETGPVAAVRPFEVIEQW</sequence>
<evidence type="ECO:0000256" key="1">
    <source>
        <dbReference type="SAM" id="MobiDB-lite"/>
    </source>
</evidence>